<keyword evidence="3" id="KW-1185">Reference proteome</keyword>
<gene>
    <name evidence="2" type="ORF">K7J14_02685</name>
</gene>
<evidence type="ECO:0000259" key="1">
    <source>
        <dbReference type="PROSITE" id="PS50994"/>
    </source>
</evidence>
<dbReference type="Pfam" id="PF13333">
    <property type="entry name" value="rve_2"/>
    <property type="match status" value="1"/>
</dbReference>
<dbReference type="GO" id="GO:0015074">
    <property type="term" value="P:DNA integration"/>
    <property type="evidence" value="ECO:0007669"/>
    <property type="project" value="InterPro"/>
</dbReference>
<dbReference type="InterPro" id="IPR025948">
    <property type="entry name" value="HTH-like_dom"/>
</dbReference>
<dbReference type="PANTHER" id="PTHR46889">
    <property type="entry name" value="TRANSPOSASE INSF FOR INSERTION SEQUENCE IS3B-RELATED"/>
    <property type="match status" value="1"/>
</dbReference>
<accession>A0AAE3EFD6</accession>
<dbReference type="EMBL" id="JAINWA010000001">
    <property type="protein sequence ID" value="MCD1653604.1"/>
    <property type="molecule type" value="Genomic_DNA"/>
</dbReference>
<dbReference type="InterPro" id="IPR036397">
    <property type="entry name" value="RNaseH_sf"/>
</dbReference>
<reference evidence="2" key="1">
    <citation type="submission" date="2021-08" db="EMBL/GenBank/DDBJ databases">
        <title>Comparative analyses of Brucepasteria parasyntrophica and Teretinema zuelzerae.</title>
        <authorList>
            <person name="Song Y."/>
            <person name="Brune A."/>
        </authorList>
    </citation>
    <scope>NUCLEOTIDE SEQUENCE</scope>
    <source>
        <strain evidence="2">DSM 1903</strain>
    </source>
</reference>
<sequence length="310" mass="36067">MEGRAGVQNRASQVSSKSCGLKKKDKFRIIKRLKSQYPIRELCFVACVSRSGFYKFLKATDKESDGDHALVQCMRAIQTETSLTYGYRRMKIAIEAQLHYPVNHKRIARLQKANDLQAVIRRKRFNYPKSSFVIEGAKPNILNRNFIAEKPNQKWVTDITYLQSGSQRLYMSALLDLYNNELVAYRISSDFGIAFVLETIKDAFAHRLTENLLIHSDQGGHYMSLAYSNLLSEKRAIQSMSRRGNCWDNAVMENFFSHLKSELIHRIKPKTREELEEKIRKYVDFYNKERIQTKLKMAPVAYRSHFSQTA</sequence>
<evidence type="ECO:0000313" key="3">
    <source>
        <dbReference type="Proteomes" id="UP001198163"/>
    </source>
</evidence>
<dbReference type="Proteomes" id="UP001198163">
    <property type="component" value="Unassembled WGS sequence"/>
</dbReference>
<organism evidence="2 3">
    <name type="scientific">Teretinema zuelzerae</name>
    <dbReference type="NCBI Taxonomy" id="156"/>
    <lineage>
        <taxon>Bacteria</taxon>
        <taxon>Pseudomonadati</taxon>
        <taxon>Spirochaetota</taxon>
        <taxon>Spirochaetia</taxon>
        <taxon>Spirochaetales</taxon>
        <taxon>Treponemataceae</taxon>
        <taxon>Teretinema</taxon>
    </lineage>
</organism>
<dbReference type="AlphaFoldDB" id="A0AAE3EFD6"/>
<comment type="caution">
    <text evidence="2">The sequence shown here is derived from an EMBL/GenBank/DDBJ whole genome shotgun (WGS) entry which is preliminary data.</text>
</comment>
<dbReference type="Pfam" id="PF00665">
    <property type="entry name" value="rve"/>
    <property type="match status" value="1"/>
</dbReference>
<dbReference type="NCBIfam" id="NF033516">
    <property type="entry name" value="transpos_IS3"/>
    <property type="match status" value="1"/>
</dbReference>
<dbReference type="InterPro" id="IPR012337">
    <property type="entry name" value="RNaseH-like_sf"/>
</dbReference>
<name>A0AAE3EFD6_9SPIR</name>
<dbReference type="GO" id="GO:0003676">
    <property type="term" value="F:nucleic acid binding"/>
    <property type="evidence" value="ECO:0007669"/>
    <property type="project" value="InterPro"/>
</dbReference>
<proteinExistence type="predicted"/>
<protein>
    <submittedName>
        <fullName evidence="2">IS3 family transposase</fullName>
    </submittedName>
</protein>
<dbReference type="PANTHER" id="PTHR46889:SF5">
    <property type="entry name" value="INTEGRASE PROTEIN"/>
    <property type="match status" value="1"/>
</dbReference>
<dbReference type="InterPro" id="IPR048020">
    <property type="entry name" value="Transpos_IS3"/>
</dbReference>
<feature type="domain" description="Integrase catalytic" evidence="1">
    <location>
        <begin position="147"/>
        <end position="307"/>
    </location>
</feature>
<evidence type="ECO:0000313" key="2">
    <source>
        <dbReference type="EMBL" id="MCD1653604.1"/>
    </source>
</evidence>
<dbReference type="PROSITE" id="PS50994">
    <property type="entry name" value="INTEGRASE"/>
    <property type="match status" value="1"/>
</dbReference>
<dbReference type="InterPro" id="IPR001584">
    <property type="entry name" value="Integrase_cat-core"/>
</dbReference>
<dbReference type="InterPro" id="IPR050900">
    <property type="entry name" value="Transposase_IS3/IS150/IS904"/>
</dbReference>
<dbReference type="Pfam" id="PF13276">
    <property type="entry name" value="HTH_21"/>
    <property type="match status" value="1"/>
</dbReference>
<dbReference type="Gene3D" id="3.30.420.10">
    <property type="entry name" value="Ribonuclease H-like superfamily/Ribonuclease H"/>
    <property type="match status" value="1"/>
</dbReference>
<dbReference type="SUPFAM" id="SSF53098">
    <property type="entry name" value="Ribonuclease H-like"/>
    <property type="match status" value="1"/>
</dbReference>